<dbReference type="EMBL" id="LSSK01000041">
    <property type="protein sequence ID" value="OMH85830.1"/>
    <property type="molecule type" value="Genomic_DNA"/>
</dbReference>
<accession>A0A1R1PXZ0</accession>
<keyword evidence="5" id="KW-1185">Reference proteome</keyword>
<evidence type="ECO:0000256" key="2">
    <source>
        <dbReference type="ARBA" id="ARBA00023043"/>
    </source>
</evidence>
<comment type="caution">
    <text evidence="4">The sequence shown here is derived from an EMBL/GenBank/DDBJ whole genome shotgun (WGS) entry which is preliminary data.</text>
</comment>
<keyword evidence="1" id="KW-0677">Repeat</keyword>
<dbReference type="PROSITE" id="PS50088">
    <property type="entry name" value="ANK_REPEAT"/>
    <property type="match status" value="1"/>
</dbReference>
<reference evidence="5" key="1">
    <citation type="submission" date="2017-01" db="EMBL/GenBank/DDBJ databases">
        <authorList>
            <person name="Wang Y."/>
            <person name="White M."/>
            <person name="Kvist S."/>
            <person name="Moncalvo J.-M."/>
        </authorList>
    </citation>
    <scope>NUCLEOTIDE SEQUENCE [LARGE SCALE GENOMIC DNA]</scope>
    <source>
        <strain evidence="5">COL-18-3</strain>
    </source>
</reference>
<keyword evidence="2 3" id="KW-0040">ANK repeat</keyword>
<proteinExistence type="predicted"/>
<dbReference type="SMART" id="SM00248">
    <property type="entry name" value="ANK"/>
    <property type="match status" value="10"/>
</dbReference>
<dbReference type="PROSITE" id="PS50297">
    <property type="entry name" value="ANK_REP_REGION"/>
    <property type="match status" value="1"/>
</dbReference>
<name>A0A1R1PXZ0_ZANCU</name>
<evidence type="ECO:0000313" key="4">
    <source>
        <dbReference type="EMBL" id="OMH85830.1"/>
    </source>
</evidence>
<dbReference type="PANTHER" id="PTHR24123:SF129">
    <property type="entry name" value="PROTEIN, PUTATIVE-RELATED"/>
    <property type="match status" value="1"/>
</dbReference>
<dbReference type="InterPro" id="IPR002110">
    <property type="entry name" value="Ankyrin_rpt"/>
</dbReference>
<dbReference type="PANTHER" id="PTHR24123">
    <property type="entry name" value="ANKYRIN REPEAT-CONTAINING"/>
    <property type="match status" value="1"/>
</dbReference>
<evidence type="ECO:0000256" key="1">
    <source>
        <dbReference type="ARBA" id="ARBA00022737"/>
    </source>
</evidence>
<protein>
    <submittedName>
        <fullName evidence="4">Putative ankyrin repeat protein L63</fullName>
    </submittedName>
</protein>
<dbReference type="InterPro" id="IPR051165">
    <property type="entry name" value="Multifunctional_ANK_Repeat"/>
</dbReference>
<dbReference type="Proteomes" id="UP000188320">
    <property type="component" value="Unassembled WGS sequence"/>
</dbReference>
<evidence type="ECO:0000313" key="5">
    <source>
        <dbReference type="Proteomes" id="UP000188320"/>
    </source>
</evidence>
<gene>
    <name evidence="4" type="ORF">AX774_g606</name>
</gene>
<evidence type="ECO:0000256" key="3">
    <source>
        <dbReference type="PROSITE-ProRule" id="PRU00023"/>
    </source>
</evidence>
<dbReference type="OrthoDB" id="341259at2759"/>
<dbReference type="Gene3D" id="1.25.40.20">
    <property type="entry name" value="Ankyrin repeat-containing domain"/>
    <property type="match status" value="3"/>
</dbReference>
<sequence>MMNQYCLGFAVSFKKVGIVKLFIESGMNLRSPEFREIGLPIERKDVDMLQLFLENGVSVEPTNINTIKKLCSIKNYEIAECLIGFFDINNDNEIKPITYGSMVNVGTRLNFSKTMLCLIEVSKNHNEYNRDNNIEIDEFHEHTDLFEEAMIMVNSKKRERLQNQFDETEYDEINKFGYENRVKVLNDRHYELVKSELVNQNFEMLKLLIEYGADVNSGNGLILRTAYKAGDIEWIEYFIGKGAKFDGESDGFEEACKSDKVEVLEHWIMKDGVVPKNPEYPCINMACLLDNFDMVKLLVENGVDLSDPERNGVRIACRLGLKRTLKYLLENNAVIEGVRHHQLEYACVIQDIRLVKMILEYYDGLGVLEKKDKTDSKEGEEFQHDSFLDNVNPGRFEEYKITKILLEKGKPIQNSDLLDGAMASIIANSIEILKILLSYNINLSNGFKMLENSVKAGNTDVVKVLLENGLSVNDDVYVVNAPIRTNNLELIKVLLLHGAQLPKKSYSYREVPNLDSIETLQLILSYNPEIHVVESLLELYLLKNNLEAVNLIMKDSTSLNNSCDNYVLHACSNNNMDILKLLFEKGAKIKKGSDSGVIQACKNNNLEMLKLLFERNPNLVLKKNYGLNEAIGHQNVDIIKLLIKHDADVNEHVESIVELAKNLNDHDLINYCRVKEV</sequence>
<organism evidence="4 5">
    <name type="scientific">Zancudomyces culisetae</name>
    <name type="common">Gut fungus</name>
    <name type="synonym">Smittium culisetae</name>
    <dbReference type="NCBI Taxonomy" id="1213189"/>
    <lineage>
        <taxon>Eukaryota</taxon>
        <taxon>Fungi</taxon>
        <taxon>Fungi incertae sedis</taxon>
        <taxon>Zoopagomycota</taxon>
        <taxon>Kickxellomycotina</taxon>
        <taxon>Harpellomycetes</taxon>
        <taxon>Harpellales</taxon>
        <taxon>Legeriomycetaceae</taxon>
        <taxon>Zancudomyces</taxon>
    </lineage>
</organism>
<dbReference type="AlphaFoldDB" id="A0A1R1PXZ0"/>
<dbReference type="SUPFAM" id="SSF48403">
    <property type="entry name" value="Ankyrin repeat"/>
    <property type="match status" value="3"/>
</dbReference>
<dbReference type="InterPro" id="IPR036770">
    <property type="entry name" value="Ankyrin_rpt-contain_sf"/>
</dbReference>
<feature type="repeat" description="ANK" evidence="3">
    <location>
        <begin position="445"/>
        <end position="473"/>
    </location>
</feature>
<dbReference type="Pfam" id="PF12796">
    <property type="entry name" value="Ank_2"/>
    <property type="match status" value="2"/>
</dbReference>